<sequence length="234" mass="27227">MKEKLNGAVAKVLKRLHYPLDVMLLCVRWYVAYPLSLRQLEEMMAERGIPVDHSTVHRWAIKLLPVLEKAFRRCKRAVGRSWRMDETYVRVRGEWRYLYRAVDKAGQTVDFLLRAHRDKAAARRYFEKSIDQNGEPETVTVDKSGANRAALQALNAERETPIQIRQNKYLNNLIEQDHRAIKRRTRPMLGFKNFRCARILLGGIEVMHMIKKGQMKSAGKICPSVAQQFYSLAT</sequence>
<dbReference type="InterPro" id="IPR036397">
    <property type="entry name" value="RNaseH_sf"/>
</dbReference>
<dbReference type="Proteomes" id="UP000199365">
    <property type="component" value="Unassembled WGS sequence"/>
</dbReference>
<dbReference type="STRING" id="157910.SAMN05445850_7594"/>
<dbReference type="GO" id="GO:0006310">
    <property type="term" value="P:DNA recombination"/>
    <property type="evidence" value="ECO:0007669"/>
    <property type="project" value="UniProtKB-KW"/>
</dbReference>
<dbReference type="EMBL" id="FNKX01000004">
    <property type="protein sequence ID" value="SDR61169.1"/>
    <property type="molecule type" value="Genomic_DNA"/>
</dbReference>
<feature type="domain" description="DDE" evidence="5">
    <location>
        <begin position="80"/>
        <end position="214"/>
    </location>
</feature>
<dbReference type="GO" id="GO:0032196">
    <property type="term" value="P:transposition"/>
    <property type="evidence" value="ECO:0007669"/>
    <property type="project" value="UniProtKB-KW"/>
</dbReference>
<reference evidence="7" key="1">
    <citation type="submission" date="2016-10" db="EMBL/GenBank/DDBJ databases">
        <authorList>
            <person name="Varghese N."/>
            <person name="Submissions S."/>
        </authorList>
    </citation>
    <scope>NUCLEOTIDE SEQUENCE [LARGE SCALE GENOMIC DNA]</scope>
    <source>
        <strain evidence="7">DUS833</strain>
    </source>
</reference>
<dbReference type="Pfam" id="PF13610">
    <property type="entry name" value="DDE_Tnp_IS240"/>
    <property type="match status" value="1"/>
</dbReference>
<evidence type="ECO:0000256" key="1">
    <source>
        <dbReference type="ARBA" id="ARBA00002286"/>
    </source>
</evidence>
<dbReference type="AlphaFoldDB" id="A0A1H1KHB1"/>
<proteinExistence type="predicted"/>
<keyword evidence="3" id="KW-0238">DNA-binding</keyword>
<comment type="function">
    <text evidence="1">Involved in the transposition of the insertion sequence.</text>
</comment>
<dbReference type="NCBIfam" id="NF033587">
    <property type="entry name" value="transpos_IS6"/>
    <property type="match status" value="1"/>
</dbReference>
<evidence type="ECO:0000256" key="4">
    <source>
        <dbReference type="ARBA" id="ARBA00023172"/>
    </source>
</evidence>
<evidence type="ECO:0000259" key="5">
    <source>
        <dbReference type="Pfam" id="PF13610"/>
    </source>
</evidence>
<evidence type="ECO:0000256" key="2">
    <source>
        <dbReference type="ARBA" id="ARBA00022578"/>
    </source>
</evidence>
<dbReference type="PANTHER" id="PTHR35528:SF3">
    <property type="entry name" value="BLL1675 PROTEIN"/>
    <property type="match status" value="1"/>
</dbReference>
<keyword evidence="4" id="KW-0233">DNA recombination</keyword>
<dbReference type="InterPro" id="IPR032874">
    <property type="entry name" value="DDE_dom"/>
</dbReference>
<organism evidence="6 7">
    <name type="scientific">Paraburkholderia tuberum</name>
    <dbReference type="NCBI Taxonomy" id="157910"/>
    <lineage>
        <taxon>Bacteria</taxon>
        <taxon>Pseudomonadati</taxon>
        <taxon>Pseudomonadota</taxon>
        <taxon>Betaproteobacteria</taxon>
        <taxon>Burkholderiales</taxon>
        <taxon>Burkholderiaceae</taxon>
        <taxon>Paraburkholderia</taxon>
    </lineage>
</organism>
<gene>
    <name evidence="6" type="ORF">SAMN05445850_7594</name>
</gene>
<dbReference type="InterPro" id="IPR047930">
    <property type="entry name" value="Transpos_IS6"/>
</dbReference>
<dbReference type="PANTHER" id="PTHR35528">
    <property type="entry name" value="BLL1675 PROTEIN"/>
    <property type="match status" value="1"/>
</dbReference>
<dbReference type="InterPro" id="IPR012337">
    <property type="entry name" value="RNaseH-like_sf"/>
</dbReference>
<keyword evidence="7" id="KW-1185">Reference proteome</keyword>
<dbReference type="InterPro" id="IPR052183">
    <property type="entry name" value="IS_Transposase"/>
</dbReference>
<accession>A0A1H1KHB1</accession>
<dbReference type="SUPFAM" id="SSF53098">
    <property type="entry name" value="Ribonuclease H-like"/>
    <property type="match status" value="1"/>
</dbReference>
<evidence type="ECO:0000313" key="6">
    <source>
        <dbReference type="EMBL" id="SDR61169.1"/>
    </source>
</evidence>
<dbReference type="GO" id="GO:0003677">
    <property type="term" value="F:DNA binding"/>
    <property type="evidence" value="ECO:0007669"/>
    <property type="project" value="UniProtKB-KW"/>
</dbReference>
<evidence type="ECO:0000313" key="7">
    <source>
        <dbReference type="Proteomes" id="UP000199365"/>
    </source>
</evidence>
<dbReference type="RefSeq" id="WP_090812168.1">
    <property type="nucleotide sequence ID" value="NZ_FNKX01000004.1"/>
</dbReference>
<keyword evidence="2" id="KW-0815">Transposition</keyword>
<evidence type="ECO:0000256" key="3">
    <source>
        <dbReference type="ARBA" id="ARBA00023125"/>
    </source>
</evidence>
<dbReference type="Gene3D" id="3.30.420.10">
    <property type="entry name" value="Ribonuclease H-like superfamily/Ribonuclease H"/>
    <property type="match status" value="1"/>
</dbReference>
<protein>
    <submittedName>
        <fullName evidence="6">Transposase (Or an inactivated derivative)</fullName>
    </submittedName>
</protein>
<name>A0A1H1KHB1_9BURK</name>